<keyword evidence="3" id="KW-1029">Fimbrium biogenesis</keyword>
<keyword evidence="5" id="KW-0574">Periplasm</keyword>
<comment type="similarity">
    <text evidence="2 7">Belongs to the periplasmic pilus chaperone family.</text>
</comment>
<comment type="caution">
    <text evidence="11">The sequence shown here is derived from an EMBL/GenBank/DDBJ whole genome shotgun (WGS) entry which is preliminary data.</text>
</comment>
<dbReference type="InterPro" id="IPR050643">
    <property type="entry name" value="Periplasmic_pilus_chap"/>
</dbReference>
<dbReference type="InterPro" id="IPR018046">
    <property type="entry name" value="Pili_assmbl_chaperone_CS"/>
</dbReference>
<dbReference type="GO" id="GO:0030288">
    <property type="term" value="C:outer membrane-bounded periplasmic space"/>
    <property type="evidence" value="ECO:0007669"/>
    <property type="project" value="InterPro"/>
</dbReference>
<evidence type="ECO:0000256" key="1">
    <source>
        <dbReference type="ARBA" id="ARBA00004418"/>
    </source>
</evidence>
<reference evidence="11 12" key="1">
    <citation type="journal article" date="2019" name="Sci. Rep.">
        <title>Differences in resource use lead to coexistence of seed-transmitted microbial populations.</title>
        <authorList>
            <person name="Torres-Cortes G."/>
            <person name="Garcia B.J."/>
            <person name="Compant S."/>
            <person name="Rezki S."/>
            <person name="Jones P."/>
            <person name="Preveaux A."/>
            <person name="Briand M."/>
            <person name="Roulet A."/>
            <person name="Bouchez O."/>
            <person name="Jacobson D."/>
            <person name="Barret M."/>
        </authorList>
    </citation>
    <scope>NUCLEOTIDE SEQUENCE [LARGE SCALE GENOMIC DNA]</scope>
    <source>
        <strain evidence="11 12">CFBP13530</strain>
    </source>
</reference>
<dbReference type="Pfam" id="PF00345">
    <property type="entry name" value="PapD_N"/>
    <property type="match status" value="1"/>
</dbReference>
<evidence type="ECO:0000256" key="3">
    <source>
        <dbReference type="ARBA" id="ARBA00022558"/>
    </source>
</evidence>
<dbReference type="AlphaFoldDB" id="A0AB38P3G0"/>
<dbReference type="Gene3D" id="2.60.40.10">
    <property type="entry name" value="Immunoglobulins"/>
    <property type="match status" value="2"/>
</dbReference>
<evidence type="ECO:0000256" key="6">
    <source>
        <dbReference type="ARBA" id="ARBA00023186"/>
    </source>
</evidence>
<comment type="subcellular location">
    <subcellularLocation>
        <location evidence="1 7">Periplasm</location>
    </subcellularLocation>
</comment>
<dbReference type="InterPro" id="IPR016148">
    <property type="entry name" value="Pili_assmbl_chaperone_C"/>
</dbReference>
<evidence type="ECO:0000259" key="9">
    <source>
        <dbReference type="Pfam" id="PF00345"/>
    </source>
</evidence>
<dbReference type="GO" id="GO:0071555">
    <property type="term" value="P:cell wall organization"/>
    <property type="evidence" value="ECO:0007669"/>
    <property type="project" value="InterPro"/>
</dbReference>
<dbReference type="SUPFAM" id="SSF49584">
    <property type="entry name" value="Periplasmic chaperone C-domain"/>
    <property type="match status" value="1"/>
</dbReference>
<feature type="chain" id="PRO_5044269726" evidence="8">
    <location>
        <begin position="26"/>
        <end position="249"/>
    </location>
</feature>
<dbReference type="InterPro" id="IPR036316">
    <property type="entry name" value="Pili_assmbl_chap_C_dom_sf"/>
</dbReference>
<dbReference type="PANTHER" id="PTHR30251:SF6">
    <property type="entry name" value="FIMBRIAL CHAPERONE YFCS-RELATED"/>
    <property type="match status" value="1"/>
</dbReference>
<feature type="domain" description="Pili assembly chaperone N-terminal" evidence="9">
    <location>
        <begin position="27"/>
        <end position="144"/>
    </location>
</feature>
<dbReference type="EMBL" id="QGAL01000004">
    <property type="protein sequence ID" value="TKK17798.1"/>
    <property type="molecule type" value="Genomic_DNA"/>
</dbReference>
<accession>A0AB38P3G0</accession>
<keyword evidence="6 7" id="KW-0143">Chaperone</keyword>
<organism evidence="11 12">
    <name type="scientific">Enterobacter cancerogenus</name>
    <dbReference type="NCBI Taxonomy" id="69218"/>
    <lineage>
        <taxon>Bacteria</taxon>
        <taxon>Pseudomonadati</taxon>
        <taxon>Pseudomonadota</taxon>
        <taxon>Gammaproteobacteria</taxon>
        <taxon>Enterobacterales</taxon>
        <taxon>Enterobacteriaceae</taxon>
        <taxon>Enterobacter</taxon>
        <taxon>Enterobacter cloacae complex</taxon>
    </lineage>
</organism>
<dbReference type="InterPro" id="IPR013783">
    <property type="entry name" value="Ig-like_fold"/>
</dbReference>
<evidence type="ECO:0000256" key="2">
    <source>
        <dbReference type="ARBA" id="ARBA00007399"/>
    </source>
</evidence>
<evidence type="ECO:0000256" key="4">
    <source>
        <dbReference type="ARBA" id="ARBA00022729"/>
    </source>
</evidence>
<dbReference type="SUPFAM" id="SSF49354">
    <property type="entry name" value="PapD-like"/>
    <property type="match status" value="1"/>
</dbReference>
<evidence type="ECO:0000256" key="7">
    <source>
        <dbReference type="RuleBase" id="RU003918"/>
    </source>
</evidence>
<proteinExistence type="inferred from homology"/>
<evidence type="ECO:0000256" key="5">
    <source>
        <dbReference type="ARBA" id="ARBA00022764"/>
    </source>
</evidence>
<sequence length="249" mass="27340">MKIFHSRTVKLIAGSLLMSTLAAQAAVVPDRTRVIFRGDQKSVSITLRNDNQSLPYLAQAWIETSTGQKITSPLTVLPPVQRIEPTATGQVKVQGMPGLASLPQDRETMFYFNIREIPPKSSKPNVLQIALQTRIKLFYRPAALPALDPQHPWQHQLTLTRTSDSYTVKNPTPYFVIISSAGPSKDKTAAGFEPIILAPFASQPLKVKSADLGSEPVLGYVNDYGGRPSLYFTCAANTCSVNEEKSLKK</sequence>
<dbReference type="InterPro" id="IPR008962">
    <property type="entry name" value="PapD-like_sf"/>
</dbReference>
<evidence type="ECO:0000313" key="11">
    <source>
        <dbReference type="EMBL" id="TKK17798.1"/>
    </source>
</evidence>
<protein>
    <submittedName>
        <fullName evidence="11">Fimbrial protein</fullName>
    </submittedName>
</protein>
<dbReference type="FunFam" id="2.60.40.10:FF:000458">
    <property type="entry name" value="Molecular chaperone FimC"/>
    <property type="match status" value="1"/>
</dbReference>
<dbReference type="InterPro" id="IPR001829">
    <property type="entry name" value="Pili_assmbl_chaperone_bac"/>
</dbReference>
<dbReference type="PRINTS" id="PR00969">
    <property type="entry name" value="CHAPERONPILI"/>
</dbReference>
<dbReference type="Proteomes" id="UP000306327">
    <property type="component" value="Unassembled WGS sequence"/>
</dbReference>
<evidence type="ECO:0000313" key="12">
    <source>
        <dbReference type="Proteomes" id="UP000306327"/>
    </source>
</evidence>
<gene>
    <name evidence="11" type="ORF">EcCFBP13530_15750</name>
</gene>
<feature type="domain" description="Pili assembly chaperone C-terminal" evidence="10">
    <location>
        <begin position="168"/>
        <end position="227"/>
    </location>
</feature>
<evidence type="ECO:0000259" key="10">
    <source>
        <dbReference type="Pfam" id="PF02753"/>
    </source>
</evidence>
<dbReference type="Pfam" id="PF02753">
    <property type="entry name" value="PapD_C"/>
    <property type="match status" value="1"/>
</dbReference>
<evidence type="ECO:0000256" key="8">
    <source>
        <dbReference type="SAM" id="SignalP"/>
    </source>
</evidence>
<keyword evidence="4 8" id="KW-0732">Signal</keyword>
<dbReference type="PROSITE" id="PS00635">
    <property type="entry name" value="PILI_CHAPERONE"/>
    <property type="match status" value="1"/>
</dbReference>
<name>A0AB38P3G0_9ENTR</name>
<dbReference type="InterPro" id="IPR016147">
    <property type="entry name" value="Pili_assmbl_chaperone_N"/>
</dbReference>
<dbReference type="PANTHER" id="PTHR30251">
    <property type="entry name" value="PILUS ASSEMBLY CHAPERONE"/>
    <property type="match status" value="1"/>
</dbReference>
<feature type="signal peptide" evidence="8">
    <location>
        <begin position="1"/>
        <end position="25"/>
    </location>
</feature>